<feature type="domain" description="Lysidine-tRNA(Ile) synthetase C-terminal" evidence="9">
    <location>
        <begin position="371"/>
        <end position="441"/>
    </location>
</feature>
<dbReference type="SUPFAM" id="SSF82829">
    <property type="entry name" value="MesJ substrate recognition domain-like"/>
    <property type="match status" value="1"/>
</dbReference>
<evidence type="ECO:0000313" key="11">
    <source>
        <dbReference type="Proteomes" id="UP000606499"/>
    </source>
</evidence>
<evidence type="ECO:0000256" key="2">
    <source>
        <dbReference type="ARBA" id="ARBA00022490"/>
    </source>
</evidence>
<gene>
    <name evidence="8 10" type="primary">tilS</name>
    <name evidence="10" type="ORF">H8S45_00995</name>
</gene>
<dbReference type="Proteomes" id="UP000606499">
    <property type="component" value="Unassembled WGS sequence"/>
</dbReference>
<reference evidence="10" key="1">
    <citation type="submission" date="2020-08" db="EMBL/GenBank/DDBJ databases">
        <title>Genome public.</title>
        <authorList>
            <person name="Liu C."/>
            <person name="Sun Q."/>
        </authorList>
    </citation>
    <scope>NUCLEOTIDE SEQUENCE</scope>
    <source>
        <strain evidence="10">NSJ-28</strain>
    </source>
</reference>
<dbReference type="SUPFAM" id="SSF56037">
    <property type="entry name" value="PheT/TilS domain"/>
    <property type="match status" value="1"/>
</dbReference>
<dbReference type="InterPro" id="IPR012795">
    <property type="entry name" value="tRNA_Ile_lys_synt_N"/>
</dbReference>
<comment type="subcellular location">
    <subcellularLocation>
        <location evidence="1 8">Cytoplasm</location>
    </subcellularLocation>
</comment>
<dbReference type="PANTHER" id="PTHR43033">
    <property type="entry name" value="TRNA(ILE)-LYSIDINE SYNTHASE-RELATED"/>
    <property type="match status" value="1"/>
</dbReference>
<dbReference type="InterPro" id="IPR012796">
    <property type="entry name" value="Lysidine-tRNA-synth_C"/>
</dbReference>
<dbReference type="CDD" id="cd01992">
    <property type="entry name" value="TilS_N"/>
    <property type="match status" value="1"/>
</dbReference>
<evidence type="ECO:0000256" key="8">
    <source>
        <dbReference type="HAMAP-Rule" id="MF_01161"/>
    </source>
</evidence>
<evidence type="ECO:0000256" key="4">
    <source>
        <dbReference type="ARBA" id="ARBA00022694"/>
    </source>
</evidence>
<dbReference type="InterPro" id="IPR011063">
    <property type="entry name" value="TilS/TtcA_N"/>
</dbReference>
<keyword evidence="11" id="KW-1185">Reference proteome</keyword>
<dbReference type="InterPro" id="IPR012094">
    <property type="entry name" value="tRNA_Ile_lys_synt"/>
</dbReference>
<accession>A0A923RVE4</accession>
<dbReference type="GO" id="GO:0005524">
    <property type="term" value="F:ATP binding"/>
    <property type="evidence" value="ECO:0007669"/>
    <property type="project" value="UniProtKB-UniRule"/>
</dbReference>
<dbReference type="HAMAP" id="MF_01161">
    <property type="entry name" value="tRNA_Ile_lys_synt"/>
    <property type="match status" value="1"/>
</dbReference>
<dbReference type="GO" id="GO:0032267">
    <property type="term" value="F:tRNA(Ile)-lysidine synthase activity"/>
    <property type="evidence" value="ECO:0007669"/>
    <property type="project" value="UniProtKB-EC"/>
</dbReference>
<dbReference type="Pfam" id="PF01171">
    <property type="entry name" value="ATP_bind_3"/>
    <property type="match status" value="1"/>
</dbReference>
<dbReference type="RefSeq" id="WP_186949437.1">
    <property type="nucleotide sequence ID" value="NZ_JACOPL010000001.1"/>
</dbReference>
<keyword evidence="3 8" id="KW-0436">Ligase</keyword>
<dbReference type="AlphaFoldDB" id="A0A923RVE4"/>
<feature type="binding site" evidence="8">
    <location>
        <begin position="26"/>
        <end position="31"/>
    </location>
    <ligand>
        <name>ATP</name>
        <dbReference type="ChEBI" id="CHEBI:30616"/>
    </ligand>
</feature>
<proteinExistence type="inferred from homology"/>
<keyword evidence="5 8" id="KW-0547">Nucleotide-binding</keyword>
<comment type="similarity">
    <text evidence="8">Belongs to the tRNA(Ile)-lysidine synthase family.</text>
</comment>
<evidence type="ECO:0000256" key="1">
    <source>
        <dbReference type="ARBA" id="ARBA00004496"/>
    </source>
</evidence>
<dbReference type="GO" id="GO:0006400">
    <property type="term" value="P:tRNA modification"/>
    <property type="evidence" value="ECO:0007669"/>
    <property type="project" value="UniProtKB-UniRule"/>
</dbReference>
<evidence type="ECO:0000256" key="3">
    <source>
        <dbReference type="ARBA" id="ARBA00022598"/>
    </source>
</evidence>
<sequence>MLEIVKHTIEAHQMLTPGEAVLVALSGGADSTALLRALLLLGYPVRAFHLNHCLRGAEAERDEAFCRSLCARLQVPLTVSRADIRAESVQRGESIETAARHIRYERLFAAAGADRIATAHTADDSAETVLFHLARGTGPEGLTGIPPVRGQLVRPLIETTRADVEAFLRQLGQDYVTDSTNADDRYTRNRIRHAVIPVLREINPALPDAVTRLSGLLRQDNAYLDGEAERLLCAARRASGKWQVDTLRSAHPALRSRAVKMLVKHSGVTMRDIAATHIQALERLLETDDPSAALSLPHGFTARREYDTVYITAAAAPALRREPVLLTVPFDRLVWGGTLHLSVRRLEKKQSFYKSFNTFLVDCGTICFDTFCVRARMPGDRLRLSKKGGSRTLKKLMIDRKIPRLQRDELAVLADKNGVIAVQNLGMDISRTPKGGALIEITIER</sequence>
<dbReference type="Gene3D" id="3.40.50.620">
    <property type="entry name" value="HUPs"/>
    <property type="match status" value="1"/>
</dbReference>
<dbReference type="InterPro" id="IPR014729">
    <property type="entry name" value="Rossmann-like_a/b/a_fold"/>
</dbReference>
<dbReference type="Pfam" id="PF11734">
    <property type="entry name" value="TilS_C"/>
    <property type="match status" value="1"/>
</dbReference>
<dbReference type="EMBL" id="JACOPL010000001">
    <property type="protein sequence ID" value="MBC5724051.1"/>
    <property type="molecule type" value="Genomic_DNA"/>
</dbReference>
<evidence type="ECO:0000256" key="7">
    <source>
        <dbReference type="ARBA" id="ARBA00048539"/>
    </source>
</evidence>
<name>A0A923RVE4_9FIRM</name>
<dbReference type="SUPFAM" id="SSF52402">
    <property type="entry name" value="Adenine nucleotide alpha hydrolases-like"/>
    <property type="match status" value="1"/>
</dbReference>
<evidence type="ECO:0000256" key="6">
    <source>
        <dbReference type="ARBA" id="ARBA00022840"/>
    </source>
</evidence>
<comment type="function">
    <text evidence="8">Ligates lysine onto the cytidine present at position 34 of the AUA codon-specific tRNA(Ile) that contains the anticodon CAU, in an ATP-dependent manner. Cytidine is converted to lysidine, thus changing the amino acid specificity of the tRNA from methionine to isoleucine.</text>
</comment>
<dbReference type="EC" id="6.3.4.19" evidence="8"/>
<dbReference type="SMART" id="SM00977">
    <property type="entry name" value="TilS_C"/>
    <property type="match status" value="1"/>
</dbReference>
<dbReference type="NCBIfam" id="TIGR02432">
    <property type="entry name" value="lysidine_TilS_N"/>
    <property type="match status" value="1"/>
</dbReference>
<evidence type="ECO:0000259" key="9">
    <source>
        <dbReference type="SMART" id="SM00977"/>
    </source>
</evidence>
<keyword evidence="4 8" id="KW-0819">tRNA processing</keyword>
<dbReference type="Gene3D" id="1.20.59.20">
    <property type="match status" value="1"/>
</dbReference>
<comment type="catalytic activity">
    <reaction evidence="7 8">
        <text>cytidine(34) in tRNA(Ile2) + L-lysine + ATP = lysidine(34) in tRNA(Ile2) + AMP + diphosphate + H(+)</text>
        <dbReference type="Rhea" id="RHEA:43744"/>
        <dbReference type="Rhea" id="RHEA-COMP:10625"/>
        <dbReference type="Rhea" id="RHEA-COMP:10670"/>
        <dbReference type="ChEBI" id="CHEBI:15378"/>
        <dbReference type="ChEBI" id="CHEBI:30616"/>
        <dbReference type="ChEBI" id="CHEBI:32551"/>
        <dbReference type="ChEBI" id="CHEBI:33019"/>
        <dbReference type="ChEBI" id="CHEBI:82748"/>
        <dbReference type="ChEBI" id="CHEBI:83665"/>
        <dbReference type="ChEBI" id="CHEBI:456215"/>
        <dbReference type="EC" id="6.3.4.19"/>
    </reaction>
</comment>
<dbReference type="NCBIfam" id="TIGR02433">
    <property type="entry name" value="lysidine_TilS_C"/>
    <property type="match status" value="1"/>
</dbReference>
<evidence type="ECO:0000313" key="10">
    <source>
        <dbReference type="EMBL" id="MBC5724051.1"/>
    </source>
</evidence>
<evidence type="ECO:0000256" key="5">
    <source>
        <dbReference type="ARBA" id="ARBA00022741"/>
    </source>
</evidence>
<dbReference type="Pfam" id="PF09179">
    <property type="entry name" value="TilS"/>
    <property type="match status" value="1"/>
</dbReference>
<organism evidence="10 11">
    <name type="scientific">Agathobaculum faecis</name>
    <dbReference type="NCBI Taxonomy" id="2763013"/>
    <lineage>
        <taxon>Bacteria</taxon>
        <taxon>Bacillati</taxon>
        <taxon>Bacillota</taxon>
        <taxon>Clostridia</taxon>
        <taxon>Eubacteriales</taxon>
        <taxon>Butyricicoccaceae</taxon>
        <taxon>Agathobaculum</taxon>
    </lineage>
</organism>
<keyword evidence="6 8" id="KW-0067">ATP-binding</keyword>
<keyword evidence="2 8" id="KW-0963">Cytoplasm</keyword>
<dbReference type="GO" id="GO:0005737">
    <property type="term" value="C:cytoplasm"/>
    <property type="evidence" value="ECO:0007669"/>
    <property type="project" value="UniProtKB-SubCell"/>
</dbReference>
<comment type="domain">
    <text evidence="8">The N-terminal region contains the highly conserved SGGXDS motif, predicted to be a P-loop motif involved in ATP binding.</text>
</comment>
<protein>
    <recommendedName>
        <fullName evidence="8">tRNA(Ile)-lysidine synthase</fullName>
        <ecNumber evidence="8">6.3.4.19</ecNumber>
    </recommendedName>
    <alternativeName>
        <fullName evidence="8">tRNA(Ile)-2-lysyl-cytidine synthase</fullName>
    </alternativeName>
    <alternativeName>
        <fullName evidence="8">tRNA(Ile)-lysidine synthetase</fullName>
    </alternativeName>
</protein>
<dbReference type="PANTHER" id="PTHR43033:SF1">
    <property type="entry name" value="TRNA(ILE)-LYSIDINE SYNTHASE-RELATED"/>
    <property type="match status" value="1"/>
</dbReference>
<comment type="caution">
    <text evidence="10">The sequence shown here is derived from an EMBL/GenBank/DDBJ whole genome shotgun (WGS) entry which is preliminary data.</text>
</comment>
<dbReference type="InterPro" id="IPR015262">
    <property type="entry name" value="tRNA_Ile_lys_synt_subst-bd"/>
</dbReference>